<proteinExistence type="predicted"/>
<dbReference type="InterPro" id="IPR050553">
    <property type="entry name" value="Thioredoxin_ResA/DsbE_sf"/>
</dbReference>
<dbReference type="RefSeq" id="WP_160131423.1">
    <property type="nucleotide sequence ID" value="NZ_CP019288.1"/>
</dbReference>
<dbReference type="PROSITE" id="PS51352">
    <property type="entry name" value="THIOREDOXIN_2"/>
    <property type="match status" value="1"/>
</dbReference>
<dbReference type="InterPro" id="IPR013766">
    <property type="entry name" value="Thioredoxin_domain"/>
</dbReference>
<dbReference type="PANTHER" id="PTHR42852:SF6">
    <property type="entry name" value="THIOL:DISULFIDE INTERCHANGE PROTEIN DSBE"/>
    <property type="match status" value="1"/>
</dbReference>
<gene>
    <name evidence="6" type="primary">tlpA_2</name>
    <name evidence="6" type="ORF">IMCC3317_43000</name>
</gene>
<accession>A0A7L4ZQY1</accession>
<dbReference type="KEGG" id="kan:IMCC3317_43000"/>
<comment type="subcellular location">
    <subcellularLocation>
        <location evidence="1">Cell envelope</location>
    </subcellularLocation>
</comment>
<dbReference type="GO" id="GO:0030313">
    <property type="term" value="C:cell envelope"/>
    <property type="evidence" value="ECO:0007669"/>
    <property type="project" value="UniProtKB-SubCell"/>
</dbReference>
<keyword evidence="7" id="KW-1185">Reference proteome</keyword>
<keyword evidence="2" id="KW-0201">Cytochrome c-type biogenesis</keyword>
<evidence type="ECO:0000256" key="4">
    <source>
        <dbReference type="ARBA" id="ARBA00023284"/>
    </source>
</evidence>
<dbReference type="InterPro" id="IPR013740">
    <property type="entry name" value="Redoxin"/>
</dbReference>
<evidence type="ECO:0000256" key="3">
    <source>
        <dbReference type="ARBA" id="ARBA00023157"/>
    </source>
</evidence>
<dbReference type="OrthoDB" id="1098640at2"/>
<evidence type="ECO:0000256" key="1">
    <source>
        <dbReference type="ARBA" id="ARBA00004196"/>
    </source>
</evidence>
<sequence length="484" mass="57484">MKYISLLIIFICLIGCSKKKTSTIQQSLKKNENVVLIFGKRTFEKDTMYHKNGKSYSLKGDPILYYFDSYPYEMKELKSDNLVENDTVIINTTNQILLEHRYHYFYSSTYLVKAGDTIQFEYKNDAPYATILNKKELTKELNFEVSYNMKNDIYISDSQFWGKHRRHRTDKEYDDYYDILKANRVKQLTSLDSLHNIGNFDADYYDLFKTKLKYAISQLDFSDIKKDEIELKNDTLLANKIYKHFLPRYVFKEFEIPIIKKRNTPMYDYLIAFDSVQKSNLFSKKIQNYLLYYSLKEIANNYSLDDFKTYHKKFTETVKDTTLLNLINDTYLTDFISFKGKIDEVYLVNATKEKTTLKEVIDQYKGKVVYVDFWASWCAPCRVAIEPAKKLQRAYENKDFVYIYISIDQDFSKWQVASKEENLIYFRNSFVAVNYPSASFYRQLQLKTIPRYIMYDKEGNMIHKDAPSPKGTEIRALIDSYLAK</sequence>
<dbReference type="SUPFAM" id="SSF52833">
    <property type="entry name" value="Thioredoxin-like"/>
    <property type="match status" value="1"/>
</dbReference>
<reference evidence="6 7" key="1">
    <citation type="journal article" date="2013" name="Int. J. Syst. Evol. Microbiol.">
        <title>Kordia antarctica sp. nov., isolated from Antarctic seawater.</title>
        <authorList>
            <person name="Baek K."/>
            <person name="Choi A."/>
            <person name="Kang I."/>
            <person name="Lee K."/>
            <person name="Cho J.C."/>
        </authorList>
    </citation>
    <scope>NUCLEOTIDE SEQUENCE [LARGE SCALE GENOMIC DNA]</scope>
    <source>
        <strain evidence="6 7">IMCC3317</strain>
    </source>
</reference>
<keyword evidence="4" id="KW-0676">Redox-active center</keyword>
<dbReference type="EMBL" id="CP019288">
    <property type="protein sequence ID" value="QHI38900.1"/>
    <property type="molecule type" value="Genomic_DNA"/>
</dbReference>
<evidence type="ECO:0000313" key="6">
    <source>
        <dbReference type="EMBL" id="QHI38900.1"/>
    </source>
</evidence>
<protein>
    <submittedName>
        <fullName evidence="6">Thiol:disulfide interchange protein TlpA</fullName>
    </submittedName>
</protein>
<evidence type="ECO:0000313" key="7">
    <source>
        <dbReference type="Proteomes" id="UP000464657"/>
    </source>
</evidence>
<dbReference type="Proteomes" id="UP000464657">
    <property type="component" value="Chromosome"/>
</dbReference>
<dbReference type="Gene3D" id="3.40.30.10">
    <property type="entry name" value="Glutaredoxin"/>
    <property type="match status" value="1"/>
</dbReference>
<feature type="domain" description="Thioredoxin" evidence="5">
    <location>
        <begin position="321"/>
        <end position="483"/>
    </location>
</feature>
<evidence type="ECO:0000259" key="5">
    <source>
        <dbReference type="PROSITE" id="PS51352"/>
    </source>
</evidence>
<dbReference type="AlphaFoldDB" id="A0A7L4ZQY1"/>
<dbReference type="CDD" id="cd02966">
    <property type="entry name" value="TlpA_like_family"/>
    <property type="match status" value="1"/>
</dbReference>
<organism evidence="6 7">
    <name type="scientific">Kordia antarctica</name>
    <dbReference type="NCBI Taxonomy" id="1218801"/>
    <lineage>
        <taxon>Bacteria</taxon>
        <taxon>Pseudomonadati</taxon>
        <taxon>Bacteroidota</taxon>
        <taxon>Flavobacteriia</taxon>
        <taxon>Flavobacteriales</taxon>
        <taxon>Flavobacteriaceae</taxon>
        <taxon>Kordia</taxon>
    </lineage>
</organism>
<dbReference type="GO" id="GO:0017004">
    <property type="term" value="P:cytochrome complex assembly"/>
    <property type="evidence" value="ECO:0007669"/>
    <property type="project" value="UniProtKB-KW"/>
</dbReference>
<dbReference type="InterPro" id="IPR036249">
    <property type="entry name" value="Thioredoxin-like_sf"/>
</dbReference>
<dbReference type="PANTHER" id="PTHR42852">
    <property type="entry name" value="THIOL:DISULFIDE INTERCHANGE PROTEIN DSBE"/>
    <property type="match status" value="1"/>
</dbReference>
<dbReference type="GO" id="GO:0016491">
    <property type="term" value="F:oxidoreductase activity"/>
    <property type="evidence" value="ECO:0007669"/>
    <property type="project" value="InterPro"/>
</dbReference>
<evidence type="ECO:0000256" key="2">
    <source>
        <dbReference type="ARBA" id="ARBA00022748"/>
    </source>
</evidence>
<name>A0A7L4ZQY1_9FLAO</name>
<keyword evidence="3" id="KW-1015">Disulfide bond</keyword>
<dbReference type="Pfam" id="PF08534">
    <property type="entry name" value="Redoxin"/>
    <property type="match status" value="1"/>
</dbReference>